<keyword evidence="3" id="KW-0820">tRNA-binding</keyword>
<dbReference type="OrthoDB" id="9769796at2"/>
<dbReference type="GO" id="GO:0005737">
    <property type="term" value="C:cytoplasm"/>
    <property type="evidence" value="ECO:0007669"/>
    <property type="project" value="UniProtKB-SubCell"/>
</dbReference>
<dbReference type="HAMAP" id="MF_01539">
    <property type="entry name" value="TmcAL"/>
    <property type="match status" value="1"/>
</dbReference>
<comment type="catalytic activity">
    <reaction evidence="3">
        <text>cytidine(34) in elongator tRNA(Met) + acetate + ATP = N(4)-acetylcytidine(34) in elongator tRNA(Met) + AMP + diphosphate</text>
        <dbReference type="Rhea" id="RHEA:58144"/>
        <dbReference type="Rhea" id="RHEA-COMP:10693"/>
        <dbReference type="Rhea" id="RHEA-COMP:10694"/>
        <dbReference type="ChEBI" id="CHEBI:30089"/>
        <dbReference type="ChEBI" id="CHEBI:30616"/>
        <dbReference type="ChEBI" id="CHEBI:33019"/>
        <dbReference type="ChEBI" id="CHEBI:74900"/>
        <dbReference type="ChEBI" id="CHEBI:82748"/>
        <dbReference type="ChEBI" id="CHEBI:456215"/>
    </reaction>
</comment>
<dbReference type="InterPro" id="IPR008513">
    <property type="entry name" value="tRNA(Met)_cyd_acetate_ligase"/>
</dbReference>
<reference evidence="4 5" key="1">
    <citation type="submission" date="2013-08" db="EMBL/GenBank/DDBJ databases">
        <authorList>
            <person name="Huang J."/>
            <person name="Wang G."/>
        </authorList>
    </citation>
    <scope>NUCLEOTIDE SEQUENCE [LARGE SCALE GENOMIC DNA]</scope>
    <source>
        <strain evidence="4 5">JSM 076056</strain>
    </source>
</reference>
<keyword evidence="3" id="KW-0067">ATP-binding</keyword>
<keyword evidence="3" id="KW-0963">Cytoplasm</keyword>
<dbReference type="GO" id="GO:0005524">
    <property type="term" value="F:ATP binding"/>
    <property type="evidence" value="ECO:0007669"/>
    <property type="project" value="UniProtKB-KW"/>
</dbReference>
<dbReference type="Proteomes" id="UP000030528">
    <property type="component" value="Unassembled WGS sequence"/>
</dbReference>
<dbReference type="Pfam" id="PF05636">
    <property type="entry name" value="HIGH_NTase1"/>
    <property type="match status" value="1"/>
</dbReference>
<keyword evidence="1 3" id="KW-0436">Ligase</keyword>
<accession>A0A0A5GPU9</accession>
<comment type="subcellular location">
    <subcellularLocation>
        <location evidence="3">Cytoplasm</location>
    </subcellularLocation>
</comment>
<comment type="caution">
    <text evidence="4">The sequence shown here is derived from an EMBL/GenBank/DDBJ whole genome shotgun (WGS) entry which is preliminary data.</text>
</comment>
<dbReference type="GO" id="GO:0006400">
    <property type="term" value="P:tRNA modification"/>
    <property type="evidence" value="ECO:0007669"/>
    <property type="project" value="UniProtKB-UniRule"/>
</dbReference>
<keyword evidence="3" id="KW-0547">Nucleotide-binding</keyword>
<dbReference type="PANTHER" id="PTHR37825:SF1">
    <property type="entry name" value="TRNA(MET) CYTIDINE ACETATE LIGASE"/>
    <property type="match status" value="1"/>
</dbReference>
<keyword evidence="3" id="KW-0694">RNA-binding</keyword>
<keyword evidence="2 3" id="KW-0819">tRNA processing</keyword>
<dbReference type="Gene3D" id="3.40.50.620">
    <property type="entry name" value="HUPs"/>
    <property type="match status" value="1"/>
</dbReference>
<feature type="binding site" evidence="3">
    <location>
        <begin position="187"/>
        <end position="188"/>
    </location>
    <ligand>
        <name>ATP</name>
        <dbReference type="ChEBI" id="CHEBI:30616"/>
    </ligand>
</feature>
<evidence type="ECO:0000313" key="5">
    <source>
        <dbReference type="Proteomes" id="UP000030528"/>
    </source>
</evidence>
<dbReference type="GO" id="GO:0016879">
    <property type="term" value="F:ligase activity, forming carbon-nitrogen bonds"/>
    <property type="evidence" value="ECO:0007669"/>
    <property type="project" value="UniProtKB-UniRule"/>
</dbReference>
<dbReference type="GO" id="GO:0000049">
    <property type="term" value="F:tRNA binding"/>
    <property type="evidence" value="ECO:0007669"/>
    <property type="project" value="UniProtKB-KW"/>
</dbReference>
<dbReference type="NCBIfam" id="NF010191">
    <property type="entry name" value="PRK13670.1"/>
    <property type="match status" value="1"/>
</dbReference>
<feature type="binding site" evidence="3">
    <location>
        <position position="162"/>
    </location>
    <ligand>
        <name>ATP</name>
        <dbReference type="ChEBI" id="CHEBI:30616"/>
    </ligand>
</feature>
<evidence type="ECO:0000256" key="1">
    <source>
        <dbReference type="ARBA" id="ARBA00022598"/>
    </source>
</evidence>
<feature type="binding site" evidence="3">
    <location>
        <begin position="7"/>
        <end position="20"/>
    </location>
    <ligand>
        <name>ATP</name>
        <dbReference type="ChEBI" id="CHEBI:30616"/>
    </ligand>
</feature>
<comment type="function">
    <text evidence="3">Catalyzes the formation of N(4)-acetylcytidine (ac(4)C) at the wobble position of elongator tRNA(Met), using acetate and ATP as substrates. First activates an acetate ion to form acetyladenylate (Ac-AMP) and then transfers the acetyl group to tRNA to form ac(4)C34.</text>
</comment>
<evidence type="ECO:0000256" key="3">
    <source>
        <dbReference type="HAMAP-Rule" id="MF_01539"/>
    </source>
</evidence>
<sequence>MNATGLVVEYNPFHNGHAYHAQQAKEQIGNDCTIAVMSGNFLQRGEPSIIDKWHRAEAALREGVDLVVELPYVFAVQNSDLFAKGALLTLDALGTDAVCFGSEQGSIAPFLEGYDAMEQYKDLYEETVRNQLDKGLSFPEASRYGYEQIGLTSDEFDLRKPNNILGFGYVKAIKDLHLSIKPTTVQRIHNDYHDEEIRHTIASATSIRKELLQAGTMTQRAKSALPESSVHALQSYRERTSCWHSWEHYFPFLQYRILTMSVDELSEIAGVEEGLQHRIYETIRIADSFEEWMTAMKTKRYTRTRLQRMATHVLTHTKKEDLLSLQQLNEVPYVRILGMNALGKSYMRQVKKEASVPLLTQPQQFEHSYLTIEERAMDAYLSSLPPSLRKERRKREFQPPILPKKM</sequence>
<dbReference type="EC" id="6.3.4.-" evidence="3"/>
<dbReference type="RefSeq" id="WP_026799666.1">
    <property type="nucleotide sequence ID" value="NZ_AULI01000005.1"/>
</dbReference>
<gene>
    <name evidence="3" type="primary">tmcAL</name>
    <name evidence="4" type="ORF">N781_12785</name>
</gene>
<organism evidence="4 5">
    <name type="scientific">Pontibacillus halophilus JSM 076056 = DSM 19796</name>
    <dbReference type="NCBI Taxonomy" id="1385510"/>
    <lineage>
        <taxon>Bacteria</taxon>
        <taxon>Bacillati</taxon>
        <taxon>Bacillota</taxon>
        <taxon>Bacilli</taxon>
        <taxon>Bacillales</taxon>
        <taxon>Bacillaceae</taxon>
        <taxon>Pontibacillus</taxon>
    </lineage>
</organism>
<protein>
    <recommendedName>
        <fullName evidence="3">tRNA(Met) cytidine acetate ligase</fullName>
        <ecNumber evidence="3">6.3.4.-</ecNumber>
    </recommendedName>
</protein>
<dbReference type="SUPFAM" id="SSF52374">
    <property type="entry name" value="Nucleotidylyl transferase"/>
    <property type="match status" value="1"/>
</dbReference>
<name>A0A0A5GPU9_9BACI</name>
<dbReference type="PANTHER" id="PTHR37825">
    <property type="entry name" value="TRNA(MET) CYTIDINE ACETATE LIGASE"/>
    <property type="match status" value="1"/>
</dbReference>
<dbReference type="STRING" id="1385510.GCA_000425205_01214"/>
<feature type="binding site" evidence="3">
    <location>
        <position position="101"/>
    </location>
    <ligand>
        <name>ATP</name>
        <dbReference type="ChEBI" id="CHEBI:30616"/>
    </ligand>
</feature>
<keyword evidence="5" id="KW-1185">Reference proteome</keyword>
<evidence type="ECO:0000313" key="4">
    <source>
        <dbReference type="EMBL" id="KGX93278.1"/>
    </source>
</evidence>
<proteinExistence type="inferred from homology"/>
<evidence type="ECO:0000256" key="2">
    <source>
        <dbReference type="ARBA" id="ARBA00022694"/>
    </source>
</evidence>
<comment type="similarity">
    <text evidence="3">Belongs to the TmcAL family.</text>
</comment>
<dbReference type="EMBL" id="AVPE01000003">
    <property type="protein sequence ID" value="KGX93278.1"/>
    <property type="molecule type" value="Genomic_DNA"/>
</dbReference>
<dbReference type="AlphaFoldDB" id="A0A0A5GPU9"/>
<dbReference type="eggNOG" id="COG1323">
    <property type="taxonomic scope" value="Bacteria"/>
</dbReference>
<dbReference type="InterPro" id="IPR014729">
    <property type="entry name" value="Rossmann-like_a/b/a_fold"/>
</dbReference>